<name>A0A9P0M4Y1_ACAOB</name>
<sequence length="49" mass="5896">MLAEQMRMYMQTNSCRTHSEHFCKFLARRTGICVHHLSKMLVVHDFWSP</sequence>
<evidence type="ECO:0000313" key="1">
    <source>
        <dbReference type="EMBL" id="CAH2007305.1"/>
    </source>
</evidence>
<reference evidence="1" key="1">
    <citation type="submission" date="2022-03" db="EMBL/GenBank/DDBJ databases">
        <authorList>
            <person name="Sayadi A."/>
        </authorList>
    </citation>
    <scope>NUCLEOTIDE SEQUENCE</scope>
</reference>
<keyword evidence="2" id="KW-1185">Reference proteome</keyword>
<comment type="caution">
    <text evidence="1">The sequence shown here is derived from an EMBL/GenBank/DDBJ whole genome shotgun (WGS) entry which is preliminary data.</text>
</comment>
<accession>A0A9P0M4Y1</accession>
<dbReference type="EMBL" id="CAKOFQ010007741">
    <property type="protein sequence ID" value="CAH2007305.1"/>
    <property type="molecule type" value="Genomic_DNA"/>
</dbReference>
<organism evidence="1 2">
    <name type="scientific">Acanthoscelides obtectus</name>
    <name type="common">Bean weevil</name>
    <name type="synonym">Bruchus obtectus</name>
    <dbReference type="NCBI Taxonomy" id="200917"/>
    <lineage>
        <taxon>Eukaryota</taxon>
        <taxon>Metazoa</taxon>
        <taxon>Ecdysozoa</taxon>
        <taxon>Arthropoda</taxon>
        <taxon>Hexapoda</taxon>
        <taxon>Insecta</taxon>
        <taxon>Pterygota</taxon>
        <taxon>Neoptera</taxon>
        <taxon>Endopterygota</taxon>
        <taxon>Coleoptera</taxon>
        <taxon>Polyphaga</taxon>
        <taxon>Cucujiformia</taxon>
        <taxon>Chrysomeloidea</taxon>
        <taxon>Chrysomelidae</taxon>
        <taxon>Bruchinae</taxon>
        <taxon>Bruchini</taxon>
        <taxon>Acanthoscelides</taxon>
    </lineage>
</organism>
<protein>
    <submittedName>
        <fullName evidence="1">Uncharacterized protein</fullName>
    </submittedName>
</protein>
<dbReference type="AlphaFoldDB" id="A0A9P0M4Y1"/>
<evidence type="ECO:0000313" key="2">
    <source>
        <dbReference type="Proteomes" id="UP001152888"/>
    </source>
</evidence>
<dbReference type="Proteomes" id="UP001152888">
    <property type="component" value="Unassembled WGS sequence"/>
</dbReference>
<gene>
    <name evidence="1" type="ORF">ACAOBT_LOCUS29576</name>
</gene>
<proteinExistence type="predicted"/>